<gene>
    <name evidence="1" type="ORF">NW755_006806</name>
</gene>
<dbReference type="EMBL" id="JAOQAV010000016">
    <property type="protein sequence ID" value="KAJ4188011.1"/>
    <property type="molecule type" value="Genomic_DNA"/>
</dbReference>
<reference evidence="1" key="1">
    <citation type="submission" date="2022-09" db="EMBL/GenBank/DDBJ databases">
        <title>Fusarium specimens isolated from Avocado Roots.</title>
        <authorList>
            <person name="Stajich J."/>
            <person name="Roper C."/>
            <person name="Heimlech-Rivalta G."/>
        </authorList>
    </citation>
    <scope>NUCLEOTIDE SEQUENCE</scope>
    <source>
        <strain evidence="1">A02</strain>
    </source>
</reference>
<evidence type="ECO:0000313" key="2">
    <source>
        <dbReference type="Proteomes" id="UP001152087"/>
    </source>
</evidence>
<dbReference type="AlphaFoldDB" id="A0A9W8R4Z8"/>
<protein>
    <recommendedName>
        <fullName evidence="3">F-box domain-containing protein</fullName>
    </recommendedName>
</protein>
<evidence type="ECO:0008006" key="3">
    <source>
        <dbReference type="Google" id="ProtNLM"/>
    </source>
</evidence>
<comment type="caution">
    <text evidence="1">The sequence shown here is derived from an EMBL/GenBank/DDBJ whole genome shotgun (WGS) entry which is preliminary data.</text>
</comment>
<organism evidence="1 2">
    <name type="scientific">Fusarium falciforme</name>
    <dbReference type="NCBI Taxonomy" id="195108"/>
    <lineage>
        <taxon>Eukaryota</taxon>
        <taxon>Fungi</taxon>
        <taxon>Dikarya</taxon>
        <taxon>Ascomycota</taxon>
        <taxon>Pezizomycotina</taxon>
        <taxon>Sordariomycetes</taxon>
        <taxon>Hypocreomycetidae</taxon>
        <taxon>Hypocreales</taxon>
        <taxon>Nectriaceae</taxon>
        <taxon>Fusarium</taxon>
        <taxon>Fusarium solani species complex</taxon>
    </lineage>
</organism>
<accession>A0A9W8R4Z8</accession>
<dbReference type="PANTHER" id="PTHR42085">
    <property type="entry name" value="F-BOX DOMAIN-CONTAINING PROTEIN"/>
    <property type="match status" value="1"/>
</dbReference>
<name>A0A9W8R4Z8_9HYPO</name>
<sequence>MKRASRPEISLLPHLVSHQQSVANLQSISCLGIAFQPIDKHSTSTILQGSTFSSQDQHHAKSCTCYLSSSSSPSIQLFQLVHKSGESPLVGSISTSTITTYTNTTTTIMAATIQQQPSEQPHRTGFLDLPVEIRLEIYDQLLRTTPYTKCCRPGPDSKVHASLLRTNRQIHDEATDLLYGSNTFLAHPTLLTSFPRLRAWYGPVKESSIIPRIRRFHTQVRLDVDLPYEADAVTEAFSGLDELSIDVVQAMFLGVGYRNLRKFEGVRGVKKVRITGSTTGFEDYVQWLTMAMMSEPDAKIPDFVPQQQAGWVQRLANVHY</sequence>
<dbReference type="InterPro" id="IPR038883">
    <property type="entry name" value="AN11006-like"/>
</dbReference>
<dbReference type="PANTHER" id="PTHR42085:SF4">
    <property type="entry name" value="F-BOX DOMAIN-CONTAINING PROTEIN"/>
    <property type="match status" value="1"/>
</dbReference>
<dbReference type="Proteomes" id="UP001152087">
    <property type="component" value="Unassembled WGS sequence"/>
</dbReference>
<evidence type="ECO:0000313" key="1">
    <source>
        <dbReference type="EMBL" id="KAJ4188011.1"/>
    </source>
</evidence>
<dbReference type="OrthoDB" id="2951834at2759"/>
<proteinExistence type="predicted"/>
<keyword evidence="2" id="KW-1185">Reference proteome</keyword>